<accession>A0A5N0TDI0</accession>
<keyword evidence="5 6" id="KW-0408">Iron</keyword>
<dbReference type="GO" id="GO:0009055">
    <property type="term" value="F:electron transfer activity"/>
    <property type="evidence" value="ECO:0007669"/>
    <property type="project" value="InterPro"/>
</dbReference>
<dbReference type="InterPro" id="IPR051811">
    <property type="entry name" value="Cytochrome_c550/c551-like"/>
</dbReference>
<evidence type="ECO:0000256" key="2">
    <source>
        <dbReference type="ARBA" id="ARBA00022617"/>
    </source>
</evidence>
<protein>
    <submittedName>
        <fullName evidence="8">C-type cytochrome</fullName>
    </submittedName>
</protein>
<evidence type="ECO:0000256" key="1">
    <source>
        <dbReference type="ARBA" id="ARBA00022448"/>
    </source>
</evidence>
<evidence type="ECO:0000256" key="3">
    <source>
        <dbReference type="ARBA" id="ARBA00022723"/>
    </source>
</evidence>
<evidence type="ECO:0000313" key="8">
    <source>
        <dbReference type="EMBL" id="KAA9132524.1"/>
    </source>
</evidence>
<organism evidence="8 9">
    <name type="scientific">Marinihelvus fidelis</name>
    <dbReference type="NCBI Taxonomy" id="2613842"/>
    <lineage>
        <taxon>Bacteria</taxon>
        <taxon>Pseudomonadati</taxon>
        <taxon>Pseudomonadota</taxon>
        <taxon>Gammaproteobacteria</taxon>
        <taxon>Chromatiales</taxon>
        <taxon>Wenzhouxiangellaceae</taxon>
        <taxon>Marinihelvus</taxon>
    </lineage>
</organism>
<feature type="domain" description="Cytochrome c" evidence="7">
    <location>
        <begin position="48"/>
        <end position="144"/>
    </location>
</feature>
<evidence type="ECO:0000259" key="7">
    <source>
        <dbReference type="PROSITE" id="PS51007"/>
    </source>
</evidence>
<keyword evidence="9" id="KW-1185">Reference proteome</keyword>
<feature type="domain" description="Cytochrome c" evidence="7">
    <location>
        <begin position="188"/>
        <end position="279"/>
    </location>
</feature>
<dbReference type="EMBL" id="VYXP01000003">
    <property type="protein sequence ID" value="KAA9132524.1"/>
    <property type="molecule type" value="Genomic_DNA"/>
</dbReference>
<evidence type="ECO:0000256" key="5">
    <source>
        <dbReference type="ARBA" id="ARBA00023004"/>
    </source>
</evidence>
<name>A0A5N0TDI0_9GAMM</name>
<keyword evidence="3 6" id="KW-0479">Metal-binding</keyword>
<evidence type="ECO:0000256" key="4">
    <source>
        <dbReference type="ARBA" id="ARBA00022982"/>
    </source>
</evidence>
<keyword evidence="1" id="KW-0813">Transport</keyword>
<keyword evidence="4" id="KW-0249">Electron transport</keyword>
<dbReference type="Gene3D" id="1.10.760.10">
    <property type="entry name" value="Cytochrome c-like domain"/>
    <property type="match status" value="2"/>
</dbReference>
<dbReference type="InterPro" id="IPR036909">
    <property type="entry name" value="Cyt_c-like_dom_sf"/>
</dbReference>
<proteinExistence type="predicted"/>
<sequence>MKTLPGVAVTIVALVAMVLAAVYVLSERALRDVQTPAAFKHMVPSGAAALEHGRHVARTRGCFGCHGQQLQGQVFDDEWDWVARAVPPNLAQWARQHDLATFEAVIRHGVGSDGRALWSMPSYNWVHLRDDDLVAMFAFLRSAPVVESALPAPRLGWRARWWLATGEEKHMAAWADAVPPLREGLADEQLRRGEYLAMTTCNECHGLDVRGSQSRGIGPPDLAIVAGYLEPDFRTLMREGVALGGRETHPLMAMIARDRFAHFNEQELDDLYAFLSSLPAEPVPGDVFWRSP</sequence>
<dbReference type="AlphaFoldDB" id="A0A5N0TDI0"/>
<gene>
    <name evidence="8" type="ORF">F3N42_04685</name>
</gene>
<dbReference type="GO" id="GO:0020037">
    <property type="term" value="F:heme binding"/>
    <property type="evidence" value="ECO:0007669"/>
    <property type="project" value="InterPro"/>
</dbReference>
<dbReference type="SUPFAM" id="SSF46626">
    <property type="entry name" value="Cytochrome c"/>
    <property type="match status" value="2"/>
</dbReference>
<dbReference type="GO" id="GO:0046872">
    <property type="term" value="F:metal ion binding"/>
    <property type="evidence" value="ECO:0007669"/>
    <property type="project" value="UniProtKB-KW"/>
</dbReference>
<dbReference type="Pfam" id="PF00034">
    <property type="entry name" value="Cytochrom_C"/>
    <property type="match status" value="1"/>
</dbReference>
<dbReference type="PROSITE" id="PS51007">
    <property type="entry name" value="CYTC"/>
    <property type="match status" value="2"/>
</dbReference>
<reference evidence="8 9" key="1">
    <citation type="submission" date="2019-09" db="EMBL/GenBank/DDBJ databases">
        <title>Wenzhouxiangella sp. Genome sequencing and assembly.</title>
        <authorList>
            <person name="Zhang R."/>
        </authorList>
    </citation>
    <scope>NUCLEOTIDE SEQUENCE [LARGE SCALE GENOMIC DNA]</scope>
    <source>
        <strain evidence="8 9">W260</strain>
    </source>
</reference>
<dbReference type="InterPro" id="IPR009056">
    <property type="entry name" value="Cyt_c-like_dom"/>
</dbReference>
<dbReference type="Proteomes" id="UP000325372">
    <property type="component" value="Unassembled WGS sequence"/>
</dbReference>
<dbReference type="RefSeq" id="WP_150863234.1">
    <property type="nucleotide sequence ID" value="NZ_VYXP01000003.1"/>
</dbReference>
<dbReference type="PANTHER" id="PTHR37823:SF4">
    <property type="entry name" value="MENAQUINOL-CYTOCHROME C REDUCTASE CYTOCHROME B_C SUBUNIT"/>
    <property type="match status" value="1"/>
</dbReference>
<evidence type="ECO:0000256" key="6">
    <source>
        <dbReference type="PROSITE-ProRule" id="PRU00433"/>
    </source>
</evidence>
<dbReference type="Pfam" id="PF13442">
    <property type="entry name" value="Cytochrome_CBB3"/>
    <property type="match status" value="1"/>
</dbReference>
<comment type="caution">
    <text evidence="8">The sequence shown here is derived from an EMBL/GenBank/DDBJ whole genome shotgun (WGS) entry which is preliminary data.</text>
</comment>
<keyword evidence="2 6" id="KW-0349">Heme</keyword>
<evidence type="ECO:0000313" key="9">
    <source>
        <dbReference type="Proteomes" id="UP000325372"/>
    </source>
</evidence>
<dbReference type="PANTHER" id="PTHR37823">
    <property type="entry name" value="CYTOCHROME C-553-LIKE"/>
    <property type="match status" value="1"/>
</dbReference>